<name>A0AAN2PBG3_9BACI</name>
<evidence type="ECO:0000259" key="6">
    <source>
        <dbReference type="Pfam" id="PF00389"/>
    </source>
</evidence>
<keyword evidence="4" id="KW-0520">NAD</keyword>
<dbReference type="AlphaFoldDB" id="A0AAN2PBG3"/>
<dbReference type="InterPro" id="IPR006140">
    <property type="entry name" value="D-isomer_DH_NAD-bd"/>
</dbReference>
<feature type="domain" description="D-isomer specific 2-hydroxyacid dehydrogenase NAD-binding" evidence="7">
    <location>
        <begin position="114"/>
        <end position="290"/>
    </location>
</feature>
<dbReference type="InterPro" id="IPR036291">
    <property type="entry name" value="NAD(P)-bd_dom_sf"/>
</dbReference>
<protein>
    <submittedName>
        <fullName evidence="8">D-isomer specific 2-hydroxyacid dehydrogenase NAD binding domain-containing protein</fullName>
    </submittedName>
</protein>
<evidence type="ECO:0000259" key="7">
    <source>
        <dbReference type="Pfam" id="PF02826"/>
    </source>
</evidence>
<dbReference type="Proteomes" id="UP000182110">
    <property type="component" value="Unassembled WGS sequence"/>
</dbReference>
<dbReference type="CDD" id="cd12173">
    <property type="entry name" value="PGDH_4"/>
    <property type="match status" value="1"/>
</dbReference>
<dbReference type="SUPFAM" id="SSF52283">
    <property type="entry name" value="Formate/glycerate dehydrogenase catalytic domain-like"/>
    <property type="match status" value="1"/>
</dbReference>
<dbReference type="GO" id="GO:0051287">
    <property type="term" value="F:NAD binding"/>
    <property type="evidence" value="ECO:0007669"/>
    <property type="project" value="InterPro"/>
</dbReference>
<dbReference type="InterPro" id="IPR050857">
    <property type="entry name" value="D-2-hydroxyacid_DH"/>
</dbReference>
<evidence type="ECO:0000256" key="2">
    <source>
        <dbReference type="ARBA" id="ARBA00022605"/>
    </source>
</evidence>
<comment type="similarity">
    <text evidence="1 5">Belongs to the D-isomer specific 2-hydroxyacid dehydrogenase family.</text>
</comment>
<dbReference type="Pfam" id="PF00389">
    <property type="entry name" value="2-Hacid_dh"/>
    <property type="match status" value="1"/>
</dbReference>
<evidence type="ECO:0000256" key="1">
    <source>
        <dbReference type="ARBA" id="ARBA00005854"/>
    </source>
</evidence>
<comment type="caution">
    <text evidence="8">The sequence shown here is derived from an EMBL/GenBank/DDBJ whole genome shotgun (WGS) entry which is preliminary data.</text>
</comment>
<dbReference type="PANTHER" id="PTHR42789:SF1">
    <property type="entry name" value="D-ISOMER SPECIFIC 2-HYDROXYACID DEHYDROGENASE FAMILY PROTEIN (AFU_ORTHOLOGUE AFUA_6G10090)"/>
    <property type="match status" value="1"/>
</dbReference>
<dbReference type="GO" id="GO:0008652">
    <property type="term" value="P:amino acid biosynthetic process"/>
    <property type="evidence" value="ECO:0007669"/>
    <property type="project" value="UniProtKB-KW"/>
</dbReference>
<dbReference type="Gene3D" id="3.40.50.720">
    <property type="entry name" value="NAD(P)-binding Rossmann-like Domain"/>
    <property type="match status" value="2"/>
</dbReference>
<dbReference type="FunFam" id="3.40.50.720:FF:000203">
    <property type="entry name" value="D-3-phosphoglycerate dehydrogenase (SerA)"/>
    <property type="match status" value="1"/>
</dbReference>
<evidence type="ECO:0000256" key="3">
    <source>
        <dbReference type="ARBA" id="ARBA00023002"/>
    </source>
</evidence>
<dbReference type="InterPro" id="IPR006139">
    <property type="entry name" value="D-isomer_2_OHA_DH_cat_dom"/>
</dbReference>
<reference evidence="8 9" key="1">
    <citation type="journal article" date="2014" name="Genome Announc.">
        <title>Genome Sequence of Bacillus simplex Strain P558, Isolated from a Human Fecal Sample.</title>
        <authorList>
            <person name="Croce O."/>
            <person name="Hugon P."/>
            <person name="Lagier J.C."/>
            <person name="Bibi F."/>
            <person name="Robert C."/>
            <person name="Azhar E.I."/>
            <person name="Raoult D."/>
            <person name="Fournier P.E."/>
        </authorList>
    </citation>
    <scope>NUCLEOTIDE SEQUENCE [LARGE SCALE GENOMIC DNA]</scope>
    <source>
        <strain evidence="8 9">P558</strain>
    </source>
</reference>
<evidence type="ECO:0000256" key="5">
    <source>
        <dbReference type="RuleBase" id="RU003719"/>
    </source>
</evidence>
<dbReference type="InterPro" id="IPR029752">
    <property type="entry name" value="D-isomer_DH_CS1"/>
</dbReference>
<feature type="domain" description="D-isomer specific 2-hydroxyacid dehydrogenase catalytic" evidence="6">
    <location>
        <begin position="16"/>
        <end position="322"/>
    </location>
</feature>
<dbReference type="PROSITE" id="PS00670">
    <property type="entry name" value="D_2_HYDROXYACID_DH_2"/>
    <property type="match status" value="1"/>
</dbReference>
<dbReference type="PROSITE" id="PS00065">
    <property type="entry name" value="D_2_HYDROXYACID_DH_1"/>
    <property type="match status" value="1"/>
</dbReference>
<gene>
    <name evidence="8" type="ORF">BN1180_05635</name>
</gene>
<dbReference type="GO" id="GO:0016616">
    <property type="term" value="F:oxidoreductase activity, acting on the CH-OH group of donors, NAD or NADP as acceptor"/>
    <property type="evidence" value="ECO:0007669"/>
    <property type="project" value="InterPro"/>
</dbReference>
<proteinExistence type="inferred from homology"/>
<dbReference type="PANTHER" id="PTHR42789">
    <property type="entry name" value="D-ISOMER SPECIFIC 2-HYDROXYACID DEHYDROGENASE FAMILY PROTEIN (AFU_ORTHOLOGUE AFUA_6G10090)"/>
    <property type="match status" value="1"/>
</dbReference>
<keyword evidence="3 5" id="KW-0560">Oxidoreductase</keyword>
<sequence>MKGWWECVSHLVFIPQDIEKEGKSYLVEKGFKIKVGSDLSQEILMEEIKGCDAVLTRSTAVINREVITAAENLKVIAKYGVGLDNIDIEAATERGIYVTNTPEANANSVAEHVMALILSLSKNLSLADKELRSGNFAIRNQLFGMDLEGKTLGIIGLGRIGRILAKKASEGFDMKVIGYDPYVTASPNSELEIATDLEGVFRNADVISLHLPLTKTTKGIIGSREFSWMKTSAFFVNASRGGVVKEIDLVNALQAGEIAGAGIDVFEVEPPDKWNPLFKLDNVIVSPHNAALTKEGSVRMAVHAAMQVEQVLTGAKPNWAVNEPLTKGVSM</sequence>
<evidence type="ECO:0000256" key="4">
    <source>
        <dbReference type="ARBA" id="ARBA00023027"/>
    </source>
</evidence>
<accession>A0AAN2PBG3</accession>
<evidence type="ECO:0000313" key="8">
    <source>
        <dbReference type="EMBL" id="CEG24792.1"/>
    </source>
</evidence>
<keyword evidence="9" id="KW-1185">Reference proteome</keyword>
<organism evidence="8 9">
    <name type="scientific">Peribacillus simplex</name>
    <dbReference type="NCBI Taxonomy" id="1478"/>
    <lineage>
        <taxon>Bacteria</taxon>
        <taxon>Bacillati</taxon>
        <taxon>Bacillota</taxon>
        <taxon>Bacilli</taxon>
        <taxon>Bacillales</taxon>
        <taxon>Bacillaceae</taxon>
        <taxon>Peribacillus</taxon>
    </lineage>
</organism>
<dbReference type="InterPro" id="IPR029753">
    <property type="entry name" value="D-isomer_DH_CS"/>
</dbReference>
<keyword evidence="2" id="KW-0028">Amino-acid biosynthesis</keyword>
<evidence type="ECO:0000313" key="9">
    <source>
        <dbReference type="Proteomes" id="UP000182110"/>
    </source>
</evidence>
<dbReference type="Pfam" id="PF02826">
    <property type="entry name" value="2-Hacid_dh_C"/>
    <property type="match status" value="1"/>
</dbReference>
<dbReference type="EMBL" id="CCXW01000003">
    <property type="protein sequence ID" value="CEG24792.1"/>
    <property type="molecule type" value="Genomic_DNA"/>
</dbReference>
<dbReference type="SUPFAM" id="SSF51735">
    <property type="entry name" value="NAD(P)-binding Rossmann-fold domains"/>
    <property type="match status" value="1"/>
</dbReference>